<keyword evidence="1" id="KW-0812">Transmembrane</keyword>
<dbReference type="RefSeq" id="WP_164092166.1">
    <property type="nucleotide sequence ID" value="NZ_JABWPE010000002.1"/>
</dbReference>
<protein>
    <submittedName>
        <fullName evidence="2">Uncharacterized protein</fullName>
    </submittedName>
</protein>
<dbReference type="GeneID" id="57344127"/>
<accession>A0A7Y6NBT3</accession>
<comment type="caution">
    <text evidence="2">The sequence shown here is derived from an EMBL/GenBank/DDBJ whole genome shotgun (WGS) entry which is preliminary data.</text>
</comment>
<evidence type="ECO:0000256" key="1">
    <source>
        <dbReference type="SAM" id="Phobius"/>
    </source>
</evidence>
<name>A0A7Y6NBT3_9GAMM</name>
<evidence type="ECO:0000313" key="2">
    <source>
        <dbReference type="EMBL" id="NUY95644.1"/>
    </source>
</evidence>
<evidence type="ECO:0000313" key="3">
    <source>
        <dbReference type="Proteomes" id="UP000566985"/>
    </source>
</evidence>
<dbReference type="Proteomes" id="UP000566985">
    <property type="component" value="Unassembled WGS sequence"/>
</dbReference>
<keyword evidence="1" id="KW-0472">Membrane</keyword>
<dbReference type="AlphaFoldDB" id="A0A7Y6NBT3"/>
<keyword evidence="1" id="KW-1133">Transmembrane helix</keyword>
<gene>
    <name evidence="2" type="ORF">HU668_04120</name>
</gene>
<proteinExistence type="predicted"/>
<sequence>MPELPGENEKIERRRPVKLSENNLWAVNDLFNPLWGAASFTVVMTYDGMVFIKFWMSCYPKIALISRLYCRARRLFPGLNSCVSARV</sequence>
<feature type="transmembrane region" description="Helical" evidence="1">
    <location>
        <begin position="34"/>
        <end position="56"/>
    </location>
</feature>
<reference evidence="2 3" key="1">
    <citation type="submission" date="2020-05" db="EMBL/GenBank/DDBJ databases">
        <title>Whole Genome Sequences of Enterobacteriales Associated with the International Space Station.</title>
        <authorList>
            <person name="Bharadwaj A."/>
            <person name="Daudu R."/>
            <person name="Singh N."/>
            <person name="Wood J."/>
            <person name="Debieu M."/>
            <person name="Mason C."/>
            <person name="Wang C."/>
            <person name="Venkateswaran K."/>
        </authorList>
    </citation>
    <scope>NUCLEOTIDE SEQUENCE [LARGE SCALE GENOMIC DNA]</scope>
    <source>
        <strain evidence="2 3">IF5SW-B1</strain>
    </source>
</reference>
<organism evidence="2 3">
    <name type="scientific">Pantoea brenneri</name>
    <dbReference type="NCBI Taxonomy" id="472694"/>
    <lineage>
        <taxon>Bacteria</taxon>
        <taxon>Pseudomonadati</taxon>
        <taxon>Pseudomonadota</taxon>
        <taxon>Gammaproteobacteria</taxon>
        <taxon>Enterobacterales</taxon>
        <taxon>Erwiniaceae</taxon>
        <taxon>Pantoea</taxon>
    </lineage>
</organism>
<dbReference type="EMBL" id="JABWPM010000002">
    <property type="protein sequence ID" value="NUY95644.1"/>
    <property type="molecule type" value="Genomic_DNA"/>
</dbReference>